<reference evidence="3 4" key="1">
    <citation type="submission" date="2020-04" db="EMBL/GenBank/DDBJ databases">
        <title>Genome sequencing of novel species.</title>
        <authorList>
            <person name="Heo J."/>
            <person name="Kim S.-J."/>
            <person name="Kim J.-S."/>
            <person name="Hong S.-B."/>
            <person name="Kwon S.-W."/>
        </authorList>
    </citation>
    <scope>NUCLEOTIDE SEQUENCE [LARGE SCALE GENOMIC DNA]</scope>
    <source>
        <strain evidence="3 4">MFER-1</strain>
    </source>
</reference>
<evidence type="ECO:0000313" key="4">
    <source>
        <dbReference type="Proteomes" id="UP000502248"/>
    </source>
</evidence>
<gene>
    <name evidence="3" type="ORF">HH215_07575</name>
</gene>
<dbReference type="EMBL" id="CP051680">
    <property type="protein sequence ID" value="QJD83045.1"/>
    <property type="molecule type" value="Genomic_DNA"/>
</dbReference>
<keyword evidence="2" id="KW-0812">Transmembrane</keyword>
<sequence>MGAKFVKLLGLIVGVAVVNIVVLSPGLIGVTFGENALATASGVTLLFASTFAVLYGSYALLFKSSVALPVKQLQTHEDFVQAIVRYKHVKSFREDISLALEQLERMRKKQLTLFQVLNQRFEPNELSYKKFASVVLTVEKLFYMNVRSVLNRFSVFDESELEGAWRRDPERLSSKLQQEKANMHNEHLAFVKSSLDANEEMLLKLDKLLMEISRLDGLDPGEIENMPGMQEIDSLIKQTKYYKQ</sequence>
<evidence type="ECO:0000256" key="2">
    <source>
        <dbReference type="SAM" id="Phobius"/>
    </source>
</evidence>
<organism evidence="3 4">
    <name type="scientific">Cohnella herbarum</name>
    <dbReference type="NCBI Taxonomy" id="2728023"/>
    <lineage>
        <taxon>Bacteria</taxon>
        <taxon>Bacillati</taxon>
        <taxon>Bacillota</taxon>
        <taxon>Bacilli</taxon>
        <taxon>Bacillales</taxon>
        <taxon>Paenibacillaceae</taxon>
        <taxon>Cohnella</taxon>
    </lineage>
</organism>
<dbReference type="KEGG" id="cheb:HH215_07575"/>
<evidence type="ECO:0000256" key="1">
    <source>
        <dbReference type="SAM" id="Coils"/>
    </source>
</evidence>
<keyword evidence="4" id="KW-1185">Reference proteome</keyword>
<dbReference type="RefSeq" id="WP_169279342.1">
    <property type="nucleotide sequence ID" value="NZ_CP051680.1"/>
</dbReference>
<feature type="coiled-coil region" evidence="1">
    <location>
        <begin position="89"/>
        <end position="120"/>
    </location>
</feature>
<accession>A0A7Z2ZKN9</accession>
<keyword evidence="2" id="KW-0472">Membrane</keyword>
<dbReference type="AlphaFoldDB" id="A0A7Z2ZKN9"/>
<evidence type="ECO:0000313" key="3">
    <source>
        <dbReference type="EMBL" id="QJD83045.1"/>
    </source>
</evidence>
<dbReference type="Proteomes" id="UP000502248">
    <property type="component" value="Chromosome"/>
</dbReference>
<name>A0A7Z2ZKN9_9BACL</name>
<keyword evidence="2" id="KW-1133">Transmembrane helix</keyword>
<feature type="transmembrane region" description="Helical" evidence="2">
    <location>
        <begin position="36"/>
        <end position="61"/>
    </location>
</feature>
<protein>
    <submittedName>
        <fullName evidence="3">Uncharacterized protein</fullName>
    </submittedName>
</protein>
<proteinExistence type="predicted"/>
<feature type="transmembrane region" description="Helical" evidence="2">
    <location>
        <begin position="9"/>
        <end position="30"/>
    </location>
</feature>
<keyword evidence="1" id="KW-0175">Coiled coil</keyword>